<dbReference type="SUPFAM" id="SSF55874">
    <property type="entry name" value="ATPase domain of HSP90 chaperone/DNA topoisomerase II/histidine kinase"/>
    <property type="match status" value="1"/>
</dbReference>
<dbReference type="GO" id="GO:0006935">
    <property type="term" value="P:chemotaxis"/>
    <property type="evidence" value="ECO:0007669"/>
    <property type="project" value="InterPro"/>
</dbReference>
<dbReference type="SMART" id="SM00073">
    <property type="entry name" value="HPT"/>
    <property type="match status" value="1"/>
</dbReference>
<dbReference type="SMART" id="SM00387">
    <property type="entry name" value="HATPase_c"/>
    <property type="match status" value="1"/>
</dbReference>
<dbReference type="Pfam" id="PF02895">
    <property type="entry name" value="H-kinase_dim"/>
    <property type="match status" value="1"/>
</dbReference>
<dbReference type="FunFam" id="3.30.565.10:FF:000016">
    <property type="entry name" value="Chemotaxis protein CheA, putative"/>
    <property type="match status" value="1"/>
</dbReference>
<dbReference type="CDD" id="cd00088">
    <property type="entry name" value="HPT"/>
    <property type="match status" value="1"/>
</dbReference>
<dbReference type="SUPFAM" id="SSF47226">
    <property type="entry name" value="Histidine-containing phosphotransfer domain, HPT domain"/>
    <property type="match status" value="1"/>
</dbReference>
<dbReference type="InterPro" id="IPR036061">
    <property type="entry name" value="CheW-like_dom_sf"/>
</dbReference>
<dbReference type="PROSITE" id="PS50109">
    <property type="entry name" value="HIS_KIN"/>
    <property type="match status" value="1"/>
</dbReference>
<feature type="region of interest" description="Disordered" evidence="7">
    <location>
        <begin position="137"/>
        <end position="218"/>
    </location>
</feature>
<dbReference type="EMBL" id="JAHCVJ010000004">
    <property type="protein sequence ID" value="MBT0664794.1"/>
    <property type="molecule type" value="Genomic_DNA"/>
</dbReference>
<gene>
    <name evidence="11" type="ORF">KI809_10830</name>
</gene>
<dbReference type="InterPro" id="IPR003594">
    <property type="entry name" value="HATPase_dom"/>
</dbReference>
<dbReference type="Pfam" id="PF01627">
    <property type="entry name" value="Hpt"/>
    <property type="match status" value="1"/>
</dbReference>
<evidence type="ECO:0000256" key="4">
    <source>
        <dbReference type="ARBA" id="ARBA00022679"/>
    </source>
</evidence>
<organism evidence="11 12">
    <name type="scientific">Geoanaerobacter pelophilus</name>
    <dbReference type="NCBI Taxonomy" id="60036"/>
    <lineage>
        <taxon>Bacteria</taxon>
        <taxon>Pseudomonadati</taxon>
        <taxon>Thermodesulfobacteriota</taxon>
        <taxon>Desulfuromonadia</taxon>
        <taxon>Geobacterales</taxon>
        <taxon>Geobacteraceae</taxon>
        <taxon>Geoanaerobacter</taxon>
    </lineage>
</organism>
<keyword evidence="12" id="KW-1185">Reference proteome</keyword>
<dbReference type="GO" id="GO:0000155">
    <property type="term" value="F:phosphorelay sensor kinase activity"/>
    <property type="evidence" value="ECO:0007669"/>
    <property type="project" value="InterPro"/>
</dbReference>
<dbReference type="SMART" id="SM01231">
    <property type="entry name" value="H-kinase_dim"/>
    <property type="match status" value="1"/>
</dbReference>
<keyword evidence="3 6" id="KW-0597">Phosphoprotein</keyword>
<dbReference type="PRINTS" id="PR00344">
    <property type="entry name" value="BCTRLSENSOR"/>
</dbReference>
<dbReference type="InterPro" id="IPR036890">
    <property type="entry name" value="HATPase_C_sf"/>
</dbReference>
<dbReference type="EC" id="2.7.13.3" evidence="2"/>
<evidence type="ECO:0000256" key="6">
    <source>
        <dbReference type="PROSITE-ProRule" id="PRU00110"/>
    </source>
</evidence>
<comment type="catalytic activity">
    <reaction evidence="1">
        <text>ATP + protein L-histidine = ADP + protein N-phospho-L-histidine.</text>
        <dbReference type="EC" id="2.7.13.3"/>
    </reaction>
</comment>
<dbReference type="InterPro" id="IPR005467">
    <property type="entry name" value="His_kinase_dom"/>
</dbReference>
<dbReference type="InterPro" id="IPR004105">
    <property type="entry name" value="CheA-like_dim"/>
</dbReference>
<reference evidence="11 12" key="1">
    <citation type="submission" date="2021-05" db="EMBL/GenBank/DDBJ databases">
        <title>The draft genome of Geobacter pelophilus DSM 12255.</title>
        <authorList>
            <person name="Xu Z."/>
            <person name="Masuda Y."/>
            <person name="Itoh H."/>
            <person name="Senoo K."/>
        </authorList>
    </citation>
    <scope>NUCLEOTIDE SEQUENCE [LARGE SCALE GENOMIC DNA]</scope>
    <source>
        <strain evidence="11 12">DSM 12255</strain>
    </source>
</reference>
<evidence type="ECO:0000256" key="7">
    <source>
        <dbReference type="SAM" id="MobiDB-lite"/>
    </source>
</evidence>
<dbReference type="InterPro" id="IPR051315">
    <property type="entry name" value="Bact_Chemotaxis_CheA"/>
</dbReference>
<evidence type="ECO:0000259" key="9">
    <source>
        <dbReference type="PROSITE" id="PS50851"/>
    </source>
</evidence>
<dbReference type="Pfam" id="PF02518">
    <property type="entry name" value="HATPase_c"/>
    <property type="match status" value="1"/>
</dbReference>
<dbReference type="InterPro" id="IPR008207">
    <property type="entry name" value="Sig_transdc_His_kin_Hpt_dom"/>
</dbReference>
<dbReference type="InterPro" id="IPR036097">
    <property type="entry name" value="HisK_dim/P_sf"/>
</dbReference>
<dbReference type="InterPro" id="IPR036641">
    <property type="entry name" value="HPT_dom_sf"/>
</dbReference>
<evidence type="ECO:0000259" key="8">
    <source>
        <dbReference type="PROSITE" id="PS50109"/>
    </source>
</evidence>
<protein>
    <recommendedName>
        <fullName evidence="2">histidine kinase</fullName>
        <ecNumber evidence="2">2.7.13.3</ecNumber>
    </recommendedName>
</protein>
<dbReference type="Proteomes" id="UP000811899">
    <property type="component" value="Unassembled WGS sequence"/>
</dbReference>
<accession>A0AAW4L9S6</accession>
<dbReference type="PROSITE" id="PS50894">
    <property type="entry name" value="HPT"/>
    <property type="match status" value="1"/>
</dbReference>
<feature type="domain" description="Histidine kinase" evidence="8">
    <location>
        <begin position="272"/>
        <end position="477"/>
    </location>
</feature>
<dbReference type="Pfam" id="PF01584">
    <property type="entry name" value="CheW"/>
    <property type="match status" value="1"/>
</dbReference>
<dbReference type="CDD" id="cd00731">
    <property type="entry name" value="CheA_reg"/>
    <property type="match status" value="1"/>
</dbReference>
<dbReference type="CDD" id="cd16916">
    <property type="entry name" value="HATPase_CheA-like"/>
    <property type="match status" value="1"/>
</dbReference>
<dbReference type="SUPFAM" id="SSF50341">
    <property type="entry name" value="CheW-like"/>
    <property type="match status" value="1"/>
</dbReference>
<dbReference type="InterPro" id="IPR037006">
    <property type="entry name" value="CheA-like_homodim_sf"/>
</dbReference>
<dbReference type="AlphaFoldDB" id="A0AAW4L9S6"/>
<proteinExistence type="predicted"/>
<feature type="modified residue" description="Phosphohistidine" evidence="6">
    <location>
        <position position="50"/>
    </location>
</feature>
<evidence type="ECO:0000256" key="1">
    <source>
        <dbReference type="ARBA" id="ARBA00000085"/>
    </source>
</evidence>
<evidence type="ECO:0000259" key="10">
    <source>
        <dbReference type="PROSITE" id="PS50894"/>
    </source>
</evidence>
<dbReference type="InterPro" id="IPR004358">
    <property type="entry name" value="Sig_transdc_His_kin-like_C"/>
</dbReference>
<feature type="domain" description="CheW-like" evidence="9">
    <location>
        <begin position="479"/>
        <end position="613"/>
    </location>
</feature>
<evidence type="ECO:0000313" key="11">
    <source>
        <dbReference type="EMBL" id="MBT0664794.1"/>
    </source>
</evidence>
<dbReference type="PANTHER" id="PTHR43395">
    <property type="entry name" value="SENSOR HISTIDINE KINASE CHEA"/>
    <property type="match status" value="1"/>
</dbReference>
<dbReference type="PANTHER" id="PTHR43395:SF1">
    <property type="entry name" value="CHEMOTAXIS PROTEIN CHEA"/>
    <property type="match status" value="1"/>
</dbReference>
<feature type="compositionally biased region" description="Basic and acidic residues" evidence="7">
    <location>
        <begin position="147"/>
        <end position="158"/>
    </location>
</feature>
<dbReference type="Gene3D" id="1.20.120.160">
    <property type="entry name" value="HPT domain"/>
    <property type="match status" value="1"/>
</dbReference>
<evidence type="ECO:0000256" key="5">
    <source>
        <dbReference type="ARBA" id="ARBA00022777"/>
    </source>
</evidence>
<dbReference type="SMART" id="SM00260">
    <property type="entry name" value="CheW"/>
    <property type="match status" value="1"/>
</dbReference>
<evidence type="ECO:0000313" key="12">
    <source>
        <dbReference type="Proteomes" id="UP000811899"/>
    </source>
</evidence>
<evidence type="ECO:0000256" key="3">
    <source>
        <dbReference type="ARBA" id="ARBA00022553"/>
    </source>
</evidence>
<dbReference type="SUPFAM" id="SSF47384">
    <property type="entry name" value="Homodimeric domain of signal transducing histidine kinase"/>
    <property type="match status" value="1"/>
</dbReference>
<comment type="caution">
    <text evidence="11">The sequence shown here is derived from an EMBL/GenBank/DDBJ whole genome shotgun (WGS) entry which is preliminary data.</text>
</comment>
<keyword evidence="4" id="KW-0808">Transferase</keyword>
<feature type="domain" description="HPt" evidence="10">
    <location>
        <begin position="3"/>
        <end position="107"/>
    </location>
</feature>
<evidence type="ECO:0000256" key="2">
    <source>
        <dbReference type="ARBA" id="ARBA00012438"/>
    </source>
</evidence>
<dbReference type="Gene3D" id="3.30.565.10">
    <property type="entry name" value="Histidine kinase-like ATPase, C-terminal domain"/>
    <property type="match status" value="1"/>
</dbReference>
<dbReference type="Gene3D" id="1.10.287.560">
    <property type="entry name" value="Histidine kinase CheA-like, homodimeric domain"/>
    <property type="match status" value="1"/>
</dbReference>
<dbReference type="PROSITE" id="PS50851">
    <property type="entry name" value="CHEW"/>
    <property type="match status" value="1"/>
</dbReference>
<dbReference type="InterPro" id="IPR002545">
    <property type="entry name" value="CheW-lke_dom"/>
</dbReference>
<keyword evidence="5" id="KW-0418">Kinase</keyword>
<name>A0AAW4L9S6_9BACT</name>
<sequence>MSLEIEDQELLEGFLTETTELLEKLDDDLVTLEKSSDDPDLLNRIFRSIHTVKGASSFLGFELLVKVTHKTEDVLNRLRKGELTVSPEIMDVILEAVDLVKVLVNDIKGGDIQEREVDGTIEKLIPLLSASAVVAQPVDPSTAETAPSDKKTAKAEGKGKKKKSEKAEAAATVPEPSDAATSQEPQPVPPQVAAKEATAMVPSKQPVKAVETKGGEDLSDNTTVRVDVKRLDDLMNQVGELVLERNRMIQLNSNYQGEISLDSFPEDFSKLTKRLNFVTSELQMQVLKMRMIPVEKVFKKFPRIVRNLARDLGKEVDLQLMGEETELDRSVVDEIGDPLIHLIRNAMDHGLETPDERLAAGKPRCGNLLLAAAHEGNQIIISIKDDGKGLDPEKIGRKALEKGLITEEQLAGMMAREILDLIFLPGFSTKEKASDLSGRGVGMDVVRTNIKKLNGIIDIKSELGKGSEFILKLPLTLAIIQSLLVEVEGEIYSIPLSAVLETLRVEQKEFHSIGGREMLKLRDIVLPLVRLERVFNVERKGEGDGSCYVVVVGVGEKRVGLIVTRLLGQQEVAIKSLGKYLTNLAGIAGSTILGDGSVALIVDPVSLVEGNEAGNAGR</sequence>
<dbReference type="Gene3D" id="2.30.30.40">
    <property type="entry name" value="SH3 Domains"/>
    <property type="match status" value="1"/>
</dbReference>
<dbReference type="RefSeq" id="WP_214171576.1">
    <property type="nucleotide sequence ID" value="NZ_JAHCVJ010000004.1"/>
</dbReference>
<dbReference type="GO" id="GO:0005737">
    <property type="term" value="C:cytoplasm"/>
    <property type="evidence" value="ECO:0007669"/>
    <property type="project" value="InterPro"/>
</dbReference>